<dbReference type="InterPro" id="IPR012910">
    <property type="entry name" value="Plug_dom"/>
</dbReference>
<name>A0A4P7PR29_9FLAO</name>
<dbReference type="SUPFAM" id="SSF49464">
    <property type="entry name" value="Carboxypeptidase regulatory domain-like"/>
    <property type="match status" value="1"/>
</dbReference>
<dbReference type="Pfam" id="PF00593">
    <property type="entry name" value="TonB_dep_Rec_b-barrel"/>
    <property type="match status" value="1"/>
</dbReference>
<evidence type="ECO:0000313" key="15">
    <source>
        <dbReference type="Proteomes" id="UP000296862"/>
    </source>
</evidence>
<dbReference type="Pfam" id="PF07715">
    <property type="entry name" value="Plug"/>
    <property type="match status" value="1"/>
</dbReference>
<evidence type="ECO:0000256" key="10">
    <source>
        <dbReference type="PROSITE-ProRule" id="PRU01360"/>
    </source>
</evidence>
<dbReference type="PANTHER" id="PTHR30069">
    <property type="entry name" value="TONB-DEPENDENT OUTER MEMBRANE RECEPTOR"/>
    <property type="match status" value="1"/>
</dbReference>
<dbReference type="InterPro" id="IPR037066">
    <property type="entry name" value="Plug_dom_sf"/>
</dbReference>
<dbReference type="EMBL" id="CP038810">
    <property type="protein sequence ID" value="QBZ97308.1"/>
    <property type="molecule type" value="Genomic_DNA"/>
</dbReference>
<keyword evidence="4 10" id="KW-0812">Transmembrane</keyword>
<dbReference type="InterPro" id="IPR000531">
    <property type="entry name" value="Beta-barrel_TonB"/>
</dbReference>
<dbReference type="GO" id="GO:0015344">
    <property type="term" value="F:siderophore uptake transmembrane transporter activity"/>
    <property type="evidence" value="ECO:0007669"/>
    <property type="project" value="TreeGrafter"/>
</dbReference>
<dbReference type="GO" id="GO:0044718">
    <property type="term" value="P:siderophore transmembrane transport"/>
    <property type="evidence" value="ECO:0007669"/>
    <property type="project" value="TreeGrafter"/>
</dbReference>
<feature type="domain" description="TonB-dependent receptor plug" evidence="13">
    <location>
        <begin position="128"/>
        <end position="236"/>
    </location>
</feature>
<accession>A0A4P7PR29</accession>
<evidence type="ECO:0000313" key="14">
    <source>
        <dbReference type="EMBL" id="QBZ97308.1"/>
    </source>
</evidence>
<keyword evidence="15" id="KW-1185">Reference proteome</keyword>
<dbReference type="Gene3D" id="2.170.130.10">
    <property type="entry name" value="TonB-dependent receptor, plug domain"/>
    <property type="match status" value="1"/>
</dbReference>
<comment type="similarity">
    <text evidence="10 11">Belongs to the TonB-dependent receptor family.</text>
</comment>
<dbReference type="PANTHER" id="PTHR30069:SF29">
    <property type="entry name" value="HEMOGLOBIN AND HEMOGLOBIN-HAPTOGLOBIN-BINDING PROTEIN 1-RELATED"/>
    <property type="match status" value="1"/>
</dbReference>
<evidence type="ECO:0000259" key="13">
    <source>
        <dbReference type="Pfam" id="PF07715"/>
    </source>
</evidence>
<keyword evidence="5" id="KW-0732">Signal</keyword>
<evidence type="ECO:0000256" key="1">
    <source>
        <dbReference type="ARBA" id="ARBA00004571"/>
    </source>
</evidence>
<dbReference type="AlphaFoldDB" id="A0A4P7PR29"/>
<evidence type="ECO:0000256" key="6">
    <source>
        <dbReference type="ARBA" id="ARBA00023077"/>
    </source>
</evidence>
<keyword evidence="6 11" id="KW-0798">TonB box</keyword>
<evidence type="ECO:0000256" key="9">
    <source>
        <dbReference type="ARBA" id="ARBA00023237"/>
    </source>
</evidence>
<keyword evidence="2 10" id="KW-0813">Transport</keyword>
<keyword evidence="9 10" id="KW-0998">Cell outer membrane</keyword>
<dbReference type="Pfam" id="PF13715">
    <property type="entry name" value="CarbopepD_reg_2"/>
    <property type="match status" value="1"/>
</dbReference>
<dbReference type="KEGG" id="fsn:GS03_00794"/>
<dbReference type="GO" id="GO:0009279">
    <property type="term" value="C:cell outer membrane"/>
    <property type="evidence" value="ECO:0007669"/>
    <property type="project" value="UniProtKB-SubCell"/>
</dbReference>
<dbReference type="Gene3D" id="2.40.170.20">
    <property type="entry name" value="TonB-dependent receptor, beta-barrel domain"/>
    <property type="match status" value="1"/>
</dbReference>
<dbReference type="InterPro" id="IPR036942">
    <property type="entry name" value="Beta-barrel_TonB_sf"/>
</dbReference>
<evidence type="ECO:0000256" key="7">
    <source>
        <dbReference type="ARBA" id="ARBA00023136"/>
    </source>
</evidence>
<evidence type="ECO:0000256" key="5">
    <source>
        <dbReference type="ARBA" id="ARBA00022729"/>
    </source>
</evidence>
<evidence type="ECO:0000256" key="4">
    <source>
        <dbReference type="ARBA" id="ARBA00022692"/>
    </source>
</evidence>
<dbReference type="InterPro" id="IPR039426">
    <property type="entry name" value="TonB-dep_rcpt-like"/>
</dbReference>
<dbReference type="InterPro" id="IPR008969">
    <property type="entry name" value="CarboxyPept-like_regulatory"/>
</dbReference>
<evidence type="ECO:0000256" key="8">
    <source>
        <dbReference type="ARBA" id="ARBA00023170"/>
    </source>
</evidence>
<proteinExistence type="inferred from homology"/>
<reference evidence="14 15" key="1">
    <citation type="submission" date="2019-04" db="EMBL/GenBank/DDBJ databases">
        <title>Flavobacterium sp. GS03.</title>
        <authorList>
            <person name="Kim H."/>
        </authorList>
    </citation>
    <scope>NUCLEOTIDE SEQUENCE [LARGE SCALE GENOMIC DNA]</scope>
    <source>
        <strain evidence="14 15">GS03</strain>
    </source>
</reference>
<sequence>MYFGFLNQQNYNQMKIYLFIVSLFFCGITFAQTSISGSVKDSKNQPVPGANVKVAGESSGTVTDSDGNFKLTTTKKPPFDIEISSVGYGSKKVSVTSNNQNVSVALNDEENKLDEIVVSASRTPERVLESPVTIERMSLREIKNTTAATYYDGLENLKEVHFNTSSFSFKSINTRGFATVANTRFLQLVDGMDNSSPALNFVLGNLIGVSELDVANVELLPGASSALYGANAFNGIMFMNSKSPFTNQGLSFYFKYGQTTQEVAGTNDYWDFGIRAAHAFTKHFAAKANFTFMKATEWIADDRKDLTVNNVGSDPNPNYDGLNVYGDEVSTNIKSVGISLANLGLIPASAVNLLPNYNVARTGYAEKDLNDNGIKSVKADFSLHFKPWADDNEIIFQHKLGLGNTIYQGANRYALKNFFINQTRLEFKGKNYFVRGYITDENAGDSYDMRFAAWNVNRAWKDDQTWFGQYAGAYIQSTLGGATPQQAHAIARTTADTGRFLPGTPEYASALASVSADPNLVTGSKFQDQSKLYHADVNYNFKDIIKVAEIQLGGSYRQYEMNSSGTIFTDYDGPLRYDEYGAYAQLQKKLMKEGRLKFTGSVRYDKSQNFDGFVSPRVSFVYAAGANKQHNFRASYQTGFRNPTTQDQYIGLNLGPFALIGSAPDNLTRYVETFDVSAAGQVVNGGEATATLSGVNAYGNSFTLTSVQAFSAAVAAGQPLPTAAAILDVADIDLVKPERVQAFDVGYRSVIKNDLTVDITGYYNIYNDFLNQSRVVAPYYGDVNTFDPTNLATYAPVAALSNGDRRVYQVYNNSKAEVTSMGFGIGLSKKVYKDFELSANYNYAEYTFDQAKDPSFIPSFNTPKHRVKASLGNQKLFKNFGFNTNVRWNTEYLWQSSFADGMVPENVVFDAQINYAIPKLKSVLKVGANNLFGEDYIQVIGAGAIGQQWFASITINP</sequence>
<feature type="domain" description="TonB-dependent receptor-like beta-barrel" evidence="12">
    <location>
        <begin position="407"/>
        <end position="931"/>
    </location>
</feature>
<comment type="subcellular location">
    <subcellularLocation>
        <location evidence="1 10">Cell outer membrane</location>
        <topology evidence="1 10">Multi-pass membrane protein</topology>
    </subcellularLocation>
</comment>
<organism evidence="14 15">
    <name type="scientific">Flavobacterium sangjuense</name>
    <dbReference type="NCBI Taxonomy" id="2518177"/>
    <lineage>
        <taxon>Bacteria</taxon>
        <taxon>Pseudomonadati</taxon>
        <taxon>Bacteroidota</taxon>
        <taxon>Flavobacteriia</taxon>
        <taxon>Flavobacteriales</taxon>
        <taxon>Flavobacteriaceae</taxon>
        <taxon>Flavobacterium</taxon>
    </lineage>
</organism>
<keyword evidence="7 10" id="KW-0472">Membrane</keyword>
<keyword evidence="8" id="KW-0675">Receptor</keyword>
<evidence type="ECO:0000256" key="2">
    <source>
        <dbReference type="ARBA" id="ARBA00022448"/>
    </source>
</evidence>
<dbReference type="Gene3D" id="2.60.40.1120">
    <property type="entry name" value="Carboxypeptidase-like, regulatory domain"/>
    <property type="match status" value="1"/>
</dbReference>
<dbReference type="Proteomes" id="UP000296862">
    <property type="component" value="Chromosome"/>
</dbReference>
<evidence type="ECO:0000256" key="11">
    <source>
        <dbReference type="RuleBase" id="RU003357"/>
    </source>
</evidence>
<gene>
    <name evidence="14" type="primary">btuB_3</name>
    <name evidence="14" type="ORF">GS03_00794</name>
</gene>
<dbReference type="PROSITE" id="PS52016">
    <property type="entry name" value="TONB_DEPENDENT_REC_3"/>
    <property type="match status" value="1"/>
</dbReference>
<evidence type="ECO:0000256" key="3">
    <source>
        <dbReference type="ARBA" id="ARBA00022452"/>
    </source>
</evidence>
<protein>
    <submittedName>
        <fullName evidence="14">Vitamin B12 transporter BtuB</fullName>
    </submittedName>
</protein>
<evidence type="ECO:0000259" key="12">
    <source>
        <dbReference type="Pfam" id="PF00593"/>
    </source>
</evidence>
<keyword evidence="3 10" id="KW-1134">Transmembrane beta strand</keyword>
<dbReference type="SUPFAM" id="SSF56935">
    <property type="entry name" value="Porins"/>
    <property type="match status" value="1"/>
</dbReference>